<name>A0ACC3BT93_PYRYE</name>
<reference evidence="1" key="1">
    <citation type="submission" date="2019-11" db="EMBL/GenBank/DDBJ databases">
        <title>Nori genome reveals adaptations in red seaweeds to the harsh intertidal environment.</title>
        <authorList>
            <person name="Wang D."/>
            <person name="Mao Y."/>
        </authorList>
    </citation>
    <scope>NUCLEOTIDE SEQUENCE</scope>
    <source>
        <tissue evidence="1">Gametophyte</tissue>
    </source>
</reference>
<evidence type="ECO:0000313" key="2">
    <source>
        <dbReference type="Proteomes" id="UP000798662"/>
    </source>
</evidence>
<protein>
    <submittedName>
        <fullName evidence="1">Uncharacterized protein</fullName>
    </submittedName>
</protein>
<sequence length="145" mass="14939">MAFAADAEALDAAAAEWIGSDLNRWAWYEGLRTRRAELLGRANRETAAAEVEVGRLAEAIEELQAVLGVQLMRPPAPARRGGSTDDDDGRGGGGAGGAPPESGEELTAAGWAVVALALGLPIAAVVAVVSVVLRVAPKLFHVGLF</sequence>
<dbReference type="Proteomes" id="UP000798662">
    <property type="component" value="Chromosome 1"/>
</dbReference>
<gene>
    <name evidence="1" type="ORF">I4F81_003264</name>
</gene>
<accession>A0ACC3BT93</accession>
<organism evidence="1 2">
    <name type="scientific">Pyropia yezoensis</name>
    <name type="common">Susabi-nori</name>
    <name type="synonym">Porphyra yezoensis</name>
    <dbReference type="NCBI Taxonomy" id="2788"/>
    <lineage>
        <taxon>Eukaryota</taxon>
        <taxon>Rhodophyta</taxon>
        <taxon>Bangiophyceae</taxon>
        <taxon>Bangiales</taxon>
        <taxon>Bangiaceae</taxon>
        <taxon>Pyropia</taxon>
    </lineage>
</organism>
<dbReference type="EMBL" id="CM020618">
    <property type="protein sequence ID" value="KAK1860676.1"/>
    <property type="molecule type" value="Genomic_DNA"/>
</dbReference>
<proteinExistence type="predicted"/>
<evidence type="ECO:0000313" key="1">
    <source>
        <dbReference type="EMBL" id="KAK1860676.1"/>
    </source>
</evidence>
<comment type="caution">
    <text evidence="1">The sequence shown here is derived from an EMBL/GenBank/DDBJ whole genome shotgun (WGS) entry which is preliminary data.</text>
</comment>
<keyword evidence="2" id="KW-1185">Reference proteome</keyword>